<feature type="domain" description="Major facilitator superfamily (MFS) profile" evidence="10">
    <location>
        <begin position="27"/>
        <end position="540"/>
    </location>
</feature>
<comment type="subcellular location">
    <subcellularLocation>
        <location evidence="1">Cell membrane</location>
        <topology evidence="1">Multi-pass membrane protein</topology>
    </subcellularLocation>
</comment>
<evidence type="ECO:0000256" key="8">
    <source>
        <dbReference type="SAM" id="MobiDB-lite"/>
    </source>
</evidence>
<feature type="transmembrane region" description="Helical" evidence="9">
    <location>
        <begin position="219"/>
        <end position="236"/>
    </location>
</feature>
<comment type="caution">
    <text evidence="11">The sequence shown here is derived from an EMBL/GenBank/DDBJ whole genome shotgun (WGS) entry which is preliminary data.</text>
</comment>
<feature type="transmembrane region" description="Helical" evidence="9">
    <location>
        <begin position="352"/>
        <end position="371"/>
    </location>
</feature>
<keyword evidence="5 9" id="KW-0812">Transmembrane</keyword>
<comment type="similarity">
    <text evidence="2">Belongs to the major facilitator superfamily. TCR/Tet family.</text>
</comment>
<feature type="transmembrane region" description="Helical" evidence="9">
    <location>
        <begin position="287"/>
        <end position="311"/>
    </location>
</feature>
<dbReference type="PANTHER" id="PTHR23501:SF197">
    <property type="entry name" value="COMD"/>
    <property type="match status" value="1"/>
</dbReference>
<evidence type="ECO:0000313" key="12">
    <source>
        <dbReference type="Proteomes" id="UP000256269"/>
    </source>
</evidence>
<dbReference type="Proteomes" id="UP000256269">
    <property type="component" value="Unassembled WGS sequence"/>
</dbReference>
<keyword evidence="12" id="KW-1185">Reference proteome</keyword>
<evidence type="ECO:0000256" key="6">
    <source>
        <dbReference type="ARBA" id="ARBA00022989"/>
    </source>
</evidence>
<gene>
    <name evidence="11" type="ORF">BCF44_104491</name>
</gene>
<evidence type="ECO:0000256" key="1">
    <source>
        <dbReference type="ARBA" id="ARBA00004651"/>
    </source>
</evidence>
<name>A0A3E0HW90_9PSEU</name>
<dbReference type="PANTHER" id="PTHR23501">
    <property type="entry name" value="MAJOR FACILITATOR SUPERFAMILY"/>
    <property type="match status" value="1"/>
</dbReference>
<dbReference type="OrthoDB" id="7375466at2"/>
<evidence type="ECO:0000256" key="9">
    <source>
        <dbReference type="SAM" id="Phobius"/>
    </source>
</evidence>
<proteinExistence type="inferred from homology"/>
<keyword evidence="3" id="KW-0813">Transport</keyword>
<feature type="transmembrane region" description="Helical" evidence="9">
    <location>
        <begin position="323"/>
        <end position="345"/>
    </location>
</feature>
<dbReference type="CDD" id="cd17502">
    <property type="entry name" value="MFS_Azr1_MDR_like"/>
    <property type="match status" value="1"/>
</dbReference>
<dbReference type="InterPro" id="IPR011701">
    <property type="entry name" value="MFS"/>
</dbReference>
<evidence type="ECO:0000259" key="10">
    <source>
        <dbReference type="PROSITE" id="PS50850"/>
    </source>
</evidence>
<evidence type="ECO:0000256" key="3">
    <source>
        <dbReference type="ARBA" id="ARBA00022448"/>
    </source>
</evidence>
<accession>A0A3E0HW90</accession>
<feature type="region of interest" description="Disordered" evidence="8">
    <location>
        <begin position="545"/>
        <end position="565"/>
    </location>
</feature>
<dbReference type="FunFam" id="1.20.1720.10:FF:000004">
    <property type="entry name" value="EmrB/QacA family drug resistance transporter"/>
    <property type="match status" value="1"/>
</dbReference>
<feature type="transmembrane region" description="Helical" evidence="9">
    <location>
        <begin position="186"/>
        <end position="207"/>
    </location>
</feature>
<keyword evidence="7 9" id="KW-0472">Membrane</keyword>
<evidence type="ECO:0000256" key="7">
    <source>
        <dbReference type="ARBA" id="ARBA00023136"/>
    </source>
</evidence>
<feature type="transmembrane region" description="Helical" evidence="9">
    <location>
        <begin position="27"/>
        <end position="49"/>
    </location>
</feature>
<dbReference type="InterPro" id="IPR036259">
    <property type="entry name" value="MFS_trans_sf"/>
</dbReference>
<feature type="transmembrane region" description="Helical" evidence="9">
    <location>
        <begin position="92"/>
        <end position="109"/>
    </location>
</feature>
<sequence>MSQTASTAEPTAVVGGGGFTQRQIMTVISGLMLGMLLAALDQTIVSSAMRTIADQLHGQTLQAWATTAYLITSTIATPLYGKLSDLYGRKPMYLAAISIFLVGSVLSGISTSMYELAAFRALQGVGAGGLMSLAFAIVGDMIPARERGKYQGYFLAVFGLSSVAGPVVGGFFAGLHSLLGVDGWRWVFLVNVPIGVIALIVVSRVLNLPHRRVEQKVDYWGALTLCLGVVPLLIVAEQGQQWGWGSAGSLAMFAVGAVGIVAFILVERRMGDAALLPMRLFRNSVFSLANVLNFIVGMGMFGGLVALPLYLQIVKGESPTDAGLLTLPLMVGITVSSLSSGQVIARTGRYKVLPIIGTATMALALFLFTGLGPDTNLAVAGLVMALMGIGLGLCMQTLVLAIQNVAKPQDMGVATASATFFRGIGGTAGTAISLSILFGVVGDRIGNAFKTAQTDPSFLAATHDPQVLANPVNAGFLKGLAGGGGGIDLENTSFIQLLDARLARPLLEGFSSAMDTVFLVGGITTAIAFVLVWFLREVPLSTKSGIQRASEEESADERPLMPVME</sequence>
<dbReference type="InterPro" id="IPR020846">
    <property type="entry name" value="MFS_dom"/>
</dbReference>
<dbReference type="GO" id="GO:0022857">
    <property type="term" value="F:transmembrane transporter activity"/>
    <property type="evidence" value="ECO:0007669"/>
    <property type="project" value="InterPro"/>
</dbReference>
<feature type="transmembrane region" description="Helical" evidence="9">
    <location>
        <begin position="154"/>
        <end position="174"/>
    </location>
</feature>
<dbReference type="PROSITE" id="PS50850">
    <property type="entry name" value="MFS"/>
    <property type="match status" value="1"/>
</dbReference>
<feature type="transmembrane region" description="Helical" evidence="9">
    <location>
        <begin position="61"/>
        <end position="80"/>
    </location>
</feature>
<dbReference type="AlphaFoldDB" id="A0A3E0HW90"/>
<dbReference type="Pfam" id="PF07690">
    <property type="entry name" value="MFS_1"/>
    <property type="match status" value="1"/>
</dbReference>
<feature type="transmembrane region" description="Helical" evidence="9">
    <location>
        <begin position="423"/>
        <end position="441"/>
    </location>
</feature>
<dbReference type="Gene3D" id="1.20.1250.20">
    <property type="entry name" value="MFS general substrate transporter like domains"/>
    <property type="match status" value="1"/>
</dbReference>
<keyword evidence="4" id="KW-1003">Cell membrane</keyword>
<evidence type="ECO:0000256" key="4">
    <source>
        <dbReference type="ARBA" id="ARBA00022475"/>
    </source>
</evidence>
<evidence type="ECO:0000256" key="5">
    <source>
        <dbReference type="ARBA" id="ARBA00022692"/>
    </source>
</evidence>
<dbReference type="RefSeq" id="WP_116174721.1">
    <property type="nucleotide sequence ID" value="NZ_CP144375.1"/>
</dbReference>
<evidence type="ECO:0000256" key="2">
    <source>
        <dbReference type="ARBA" id="ARBA00007520"/>
    </source>
</evidence>
<dbReference type="GO" id="GO:0005886">
    <property type="term" value="C:plasma membrane"/>
    <property type="evidence" value="ECO:0007669"/>
    <property type="project" value="UniProtKB-SubCell"/>
</dbReference>
<feature type="transmembrane region" description="Helical" evidence="9">
    <location>
        <begin position="121"/>
        <end position="142"/>
    </location>
</feature>
<feature type="transmembrane region" description="Helical" evidence="9">
    <location>
        <begin position="377"/>
        <end position="402"/>
    </location>
</feature>
<dbReference type="Gene3D" id="1.20.1720.10">
    <property type="entry name" value="Multidrug resistance protein D"/>
    <property type="match status" value="1"/>
</dbReference>
<dbReference type="InterPro" id="IPR004638">
    <property type="entry name" value="EmrB-like"/>
</dbReference>
<dbReference type="NCBIfam" id="TIGR00711">
    <property type="entry name" value="efflux_EmrB"/>
    <property type="match status" value="1"/>
</dbReference>
<feature type="transmembrane region" description="Helical" evidence="9">
    <location>
        <begin position="242"/>
        <end position="266"/>
    </location>
</feature>
<evidence type="ECO:0000313" key="11">
    <source>
        <dbReference type="EMBL" id="REH50215.1"/>
    </source>
</evidence>
<protein>
    <submittedName>
        <fullName evidence="11">EmrB/QacA subfamily drug resistance transporter</fullName>
    </submittedName>
</protein>
<feature type="transmembrane region" description="Helical" evidence="9">
    <location>
        <begin position="516"/>
        <end position="535"/>
    </location>
</feature>
<reference evidence="11 12" key="1">
    <citation type="submission" date="2018-08" db="EMBL/GenBank/DDBJ databases">
        <title>Genomic Encyclopedia of Archaeal and Bacterial Type Strains, Phase II (KMG-II): from individual species to whole genera.</title>
        <authorList>
            <person name="Goeker M."/>
        </authorList>
    </citation>
    <scope>NUCLEOTIDE SEQUENCE [LARGE SCALE GENOMIC DNA]</scope>
    <source>
        <strain evidence="11 12">DSM 45791</strain>
    </source>
</reference>
<dbReference type="EMBL" id="QUNO01000004">
    <property type="protein sequence ID" value="REH50215.1"/>
    <property type="molecule type" value="Genomic_DNA"/>
</dbReference>
<keyword evidence="6 9" id="KW-1133">Transmembrane helix</keyword>
<dbReference type="SUPFAM" id="SSF103473">
    <property type="entry name" value="MFS general substrate transporter"/>
    <property type="match status" value="1"/>
</dbReference>
<organism evidence="11 12">
    <name type="scientific">Kutzneria buriramensis</name>
    <dbReference type="NCBI Taxonomy" id="1045776"/>
    <lineage>
        <taxon>Bacteria</taxon>
        <taxon>Bacillati</taxon>
        <taxon>Actinomycetota</taxon>
        <taxon>Actinomycetes</taxon>
        <taxon>Pseudonocardiales</taxon>
        <taxon>Pseudonocardiaceae</taxon>
        <taxon>Kutzneria</taxon>
    </lineage>
</organism>